<gene>
    <name evidence="9" type="ORF">HPULCUR_010513</name>
</gene>
<accession>A0ABP9YDV7</accession>
<keyword evidence="6" id="KW-0677">Repeat</keyword>
<dbReference type="InterPro" id="IPR009069">
    <property type="entry name" value="Cys_alpha_HP_mot_SF"/>
</dbReference>
<dbReference type="Proteomes" id="UP001476247">
    <property type="component" value="Unassembled WGS sequence"/>
</dbReference>
<dbReference type="InterPro" id="IPR008930">
    <property type="entry name" value="Terpenoid_cyclase/PrenylTrfase"/>
</dbReference>
<keyword evidence="5" id="KW-0479">Metal-binding</keyword>
<keyword evidence="4" id="KW-0808">Transferase</keyword>
<evidence type="ECO:0000256" key="5">
    <source>
        <dbReference type="ARBA" id="ARBA00022723"/>
    </source>
</evidence>
<dbReference type="InterPro" id="IPR001330">
    <property type="entry name" value="Prenyltrans"/>
</dbReference>
<evidence type="ECO:0000256" key="6">
    <source>
        <dbReference type="ARBA" id="ARBA00022737"/>
    </source>
</evidence>
<dbReference type="Gene3D" id="1.50.10.20">
    <property type="match status" value="1"/>
</dbReference>
<organism evidence="9 10">
    <name type="scientific">Helicostylum pulchrum</name>
    <dbReference type="NCBI Taxonomy" id="562976"/>
    <lineage>
        <taxon>Eukaryota</taxon>
        <taxon>Fungi</taxon>
        <taxon>Fungi incertae sedis</taxon>
        <taxon>Mucoromycota</taxon>
        <taxon>Mucoromycotina</taxon>
        <taxon>Mucoromycetes</taxon>
        <taxon>Mucorales</taxon>
        <taxon>Mucorineae</taxon>
        <taxon>Mucoraceae</taxon>
        <taxon>Helicostylum</taxon>
    </lineage>
</organism>
<dbReference type="SUPFAM" id="SSF48239">
    <property type="entry name" value="Terpenoid cyclases/Protein prenyltransferases"/>
    <property type="match status" value="1"/>
</dbReference>
<keyword evidence="10" id="KW-1185">Reference proteome</keyword>
<evidence type="ECO:0000256" key="3">
    <source>
        <dbReference type="ARBA" id="ARBA00022602"/>
    </source>
</evidence>
<sequence>MAEPVKSTLTHSGELPIGKDGKPLKPCCACPETKKVRDECVFQNGEENCQELIQAHITCSLSLLGELESNVTEQNRLDWIDWIYAQQVVPTGETPDANEAACGFRGSSWSGRPFDPHATTCEFQHYDTSHVANTYTALLNLLLLGDDLSRVNRKAITKALSLLQQEDGSIAPTFGSLERDVRFVYCACAISYILNDWSGINIENTVEHIKQLQSYEHGIAQCPQQEAHGGSTFCGIAALSLMDKLDEGVLNKEEFIKWCLLRQISGFQGRPNKLADVCYGFWIGASLEIMGHFDLVNHEEMRAFLTKCQPRMGGFGKDPESYPDLLHSYMGVAVLSLMKEPGVQEIDPALNVPLSAYKHLKENTVFWKKSAK</sequence>
<dbReference type="PANTHER" id="PTHR11774:SF4">
    <property type="entry name" value="GERANYLGERANYL TRANSFERASE TYPE-1 SUBUNIT BETA"/>
    <property type="match status" value="1"/>
</dbReference>
<evidence type="ECO:0000256" key="2">
    <source>
        <dbReference type="ARBA" id="ARBA00010497"/>
    </source>
</evidence>
<evidence type="ECO:0000259" key="8">
    <source>
        <dbReference type="Pfam" id="PF00432"/>
    </source>
</evidence>
<protein>
    <recommendedName>
        <fullName evidence="8">Prenyltransferase alpha-alpha toroid domain-containing protein</fullName>
    </recommendedName>
</protein>
<reference evidence="9 10" key="1">
    <citation type="submission" date="2024-04" db="EMBL/GenBank/DDBJ databases">
        <title>genome sequences of Mucor flavus KT1a and Helicostylum pulchrum KT1b strains isolation_sourced from the surface of a dry-aged beef.</title>
        <authorList>
            <person name="Toyotome T."/>
            <person name="Hosono M."/>
            <person name="Torimaru M."/>
            <person name="Fukuda K."/>
            <person name="Mikami N."/>
        </authorList>
    </citation>
    <scope>NUCLEOTIDE SEQUENCE [LARGE SCALE GENOMIC DNA]</scope>
    <source>
        <strain evidence="9 10">KT1b</strain>
    </source>
</reference>
<proteinExistence type="inferred from homology"/>
<dbReference type="InterPro" id="IPR045089">
    <property type="entry name" value="PGGT1B-like"/>
</dbReference>
<keyword evidence="7" id="KW-0862">Zinc</keyword>
<keyword evidence="3" id="KW-0637">Prenyltransferase</keyword>
<feature type="domain" description="Prenyltransferase alpha-alpha toroid" evidence="8">
    <location>
        <begin position="54"/>
        <end position="352"/>
    </location>
</feature>
<evidence type="ECO:0000256" key="7">
    <source>
        <dbReference type="ARBA" id="ARBA00022833"/>
    </source>
</evidence>
<evidence type="ECO:0000256" key="4">
    <source>
        <dbReference type="ARBA" id="ARBA00022679"/>
    </source>
</evidence>
<dbReference type="PANTHER" id="PTHR11774">
    <property type="entry name" value="GERANYLGERANYL TRANSFERASE TYPE BETA SUBUNIT"/>
    <property type="match status" value="1"/>
</dbReference>
<evidence type="ECO:0000256" key="1">
    <source>
        <dbReference type="ARBA" id="ARBA00001947"/>
    </source>
</evidence>
<dbReference type="EMBL" id="BAABUJ010000040">
    <property type="protein sequence ID" value="GAA5805000.1"/>
    <property type="molecule type" value="Genomic_DNA"/>
</dbReference>
<comment type="caution">
    <text evidence="9">The sequence shown here is derived from an EMBL/GenBank/DDBJ whole genome shotgun (WGS) entry which is preliminary data.</text>
</comment>
<name>A0ABP9YDV7_9FUNG</name>
<dbReference type="SUPFAM" id="SSF47072">
    <property type="entry name" value="Cysteine alpha-hairpin motif"/>
    <property type="match status" value="1"/>
</dbReference>
<comment type="similarity">
    <text evidence="2">Belongs to the protein prenyltransferase subunit beta family.</text>
</comment>
<comment type="cofactor">
    <cofactor evidence="1">
        <name>Zn(2+)</name>
        <dbReference type="ChEBI" id="CHEBI:29105"/>
    </cofactor>
</comment>
<dbReference type="Pfam" id="PF00432">
    <property type="entry name" value="Prenyltrans"/>
    <property type="match status" value="1"/>
</dbReference>
<evidence type="ECO:0000313" key="9">
    <source>
        <dbReference type="EMBL" id="GAA5805000.1"/>
    </source>
</evidence>
<evidence type="ECO:0000313" key="10">
    <source>
        <dbReference type="Proteomes" id="UP001476247"/>
    </source>
</evidence>